<organism evidence="1 2">
    <name type="scientific">Desulfurococcus amylolyticus (strain DSM 18924 / JCM 16383 / VKM B-2413 / 1221n)</name>
    <name type="common">Desulfurococcus kamchatkensis</name>
    <dbReference type="NCBI Taxonomy" id="490899"/>
    <lineage>
        <taxon>Archaea</taxon>
        <taxon>Thermoproteota</taxon>
        <taxon>Thermoprotei</taxon>
        <taxon>Desulfurococcales</taxon>
        <taxon>Desulfurococcaceae</taxon>
        <taxon>Desulfurococcus</taxon>
    </lineage>
</organism>
<dbReference type="HOGENOM" id="CLU_3302576_0_0_2"/>
<accession>B8D4T8</accession>
<name>B8D4T8_DESA1</name>
<reference evidence="1 2" key="1">
    <citation type="journal article" date="2009" name="J. Bacteriol.">
        <title>Complete genome sequence of the anaerobic, protein-degrading hyperthermophilic crenarchaeon Desulfurococcus kamchatkensis.</title>
        <authorList>
            <person name="Ravin N.V."/>
            <person name="Mardanov A.V."/>
            <person name="Beletsky A.V."/>
            <person name="Kublanov I.V."/>
            <person name="Kolganova T.V."/>
            <person name="Lebedinsky A.V."/>
            <person name="Chernyh N.A."/>
            <person name="Bonch-Osmolovskaya E.A."/>
            <person name="Skryabin K.G."/>
        </authorList>
    </citation>
    <scope>NUCLEOTIDE SEQUENCE [LARGE SCALE GENOMIC DNA]</scope>
    <source>
        <strain evidence="2">DSM 18924 / JCM 16383 / VKM B-2413 / 1221n</strain>
    </source>
</reference>
<evidence type="ECO:0000313" key="2">
    <source>
        <dbReference type="Proteomes" id="UP000006903"/>
    </source>
</evidence>
<evidence type="ECO:0000313" key="1">
    <source>
        <dbReference type="EMBL" id="ACL11119.1"/>
    </source>
</evidence>
<proteinExistence type="predicted"/>
<dbReference type="KEGG" id="dka:DKAM_0793"/>
<dbReference type="EMBL" id="CP001140">
    <property type="protein sequence ID" value="ACL11119.1"/>
    <property type="molecule type" value="Genomic_DNA"/>
</dbReference>
<protein>
    <submittedName>
        <fullName evidence="1">Uncharacterized protein</fullName>
    </submittedName>
</protein>
<gene>
    <name evidence="1" type="ordered locus">DKAM_0793</name>
</gene>
<dbReference type="Proteomes" id="UP000006903">
    <property type="component" value="Chromosome"/>
</dbReference>
<sequence>MKACNHPLSSPIEVNERSNNEELKAVVVSGTASNSPLVA</sequence>
<dbReference type="AlphaFoldDB" id="B8D4T8"/>